<evidence type="ECO:0000313" key="1">
    <source>
        <dbReference type="EMBL" id="SBT31093.1"/>
    </source>
</evidence>
<evidence type="ECO:0000313" key="2">
    <source>
        <dbReference type="EMBL" id="SBT31714.1"/>
    </source>
</evidence>
<dbReference type="Proteomes" id="UP000078555">
    <property type="component" value="Unassembled WGS sequence"/>
</dbReference>
<sequence length="71" mass="8519">MLLPARNDLRKCLPKESNTGETLKFYHCKRTLNWRNDFFFFTILLLNVYNKGLAERQLKENTFLYAKQFGV</sequence>
<evidence type="ECO:0000313" key="4">
    <source>
        <dbReference type="Proteomes" id="UP000078555"/>
    </source>
</evidence>
<protein>
    <submittedName>
        <fullName evidence="2">Uncharacterized protein</fullName>
    </submittedName>
</protein>
<organism evidence="2 3">
    <name type="scientific">Plasmodium ovale wallikeri</name>
    <dbReference type="NCBI Taxonomy" id="864142"/>
    <lineage>
        <taxon>Eukaryota</taxon>
        <taxon>Sar</taxon>
        <taxon>Alveolata</taxon>
        <taxon>Apicomplexa</taxon>
        <taxon>Aconoidasida</taxon>
        <taxon>Haemosporida</taxon>
        <taxon>Plasmodiidae</taxon>
        <taxon>Plasmodium</taxon>
        <taxon>Plasmodium (Plasmodium)</taxon>
    </lineage>
</organism>
<reference evidence="3 4" key="2">
    <citation type="submission" date="2016-05" db="EMBL/GenBank/DDBJ databases">
        <authorList>
            <person name="Naeem Raeece"/>
        </authorList>
    </citation>
    <scope>NUCLEOTIDE SEQUENCE [LARGE SCALE GENOMIC DNA]</scope>
</reference>
<dbReference type="EMBL" id="FLRE01000023">
    <property type="protein sequence ID" value="SBT31714.1"/>
    <property type="molecule type" value="Genomic_DNA"/>
</dbReference>
<name>A0A1A8YJJ5_PLAOA</name>
<proteinExistence type="predicted"/>
<gene>
    <name evidence="1" type="ORF">POVWA1_005460</name>
    <name evidence="2" type="ORF">POVWA2_005560</name>
</gene>
<dbReference type="Proteomes" id="UP000078550">
    <property type="component" value="Unassembled WGS sequence"/>
</dbReference>
<keyword evidence="4" id="KW-1185">Reference proteome</keyword>
<dbReference type="EMBL" id="FLRD01000011">
    <property type="protein sequence ID" value="SBT31093.1"/>
    <property type="molecule type" value="Genomic_DNA"/>
</dbReference>
<dbReference type="AlphaFoldDB" id="A0A1A8YJJ5"/>
<evidence type="ECO:0000313" key="3">
    <source>
        <dbReference type="Proteomes" id="UP000078550"/>
    </source>
</evidence>
<reference evidence="2" key="1">
    <citation type="submission" date="2016-05" db="EMBL/GenBank/DDBJ databases">
        <authorList>
            <person name="Lavstsen T."/>
            <person name="Jespersen J.S."/>
        </authorList>
    </citation>
    <scope>NUCLEOTIDE SEQUENCE [LARGE SCALE GENOMIC DNA]</scope>
</reference>
<accession>A0A1A8YJJ5</accession>